<dbReference type="PATRIC" id="fig|447.4.peg.3729"/>
<evidence type="ECO:0000313" key="3">
    <source>
        <dbReference type="Proteomes" id="UP000054695"/>
    </source>
</evidence>
<sequence length="135" mass="15251">MTDIAMVSALLAAIDTTINLAKSIKESVHSLKKAELNLMIAGLIDTQASQKLLAADLKIAILEKEQKIQKLNEQLAYLNSQNKPQFIHGRYKFEGDDGVYCCRCWDADFKKFRVVTKQYGPRIDYCVACKTQYSV</sequence>
<dbReference type="OrthoDB" id="6119186at2"/>
<evidence type="ECO:0000313" key="2">
    <source>
        <dbReference type="EMBL" id="KTC67840.1"/>
    </source>
</evidence>
<dbReference type="AlphaFoldDB" id="A0A0W0R9V9"/>
<reference evidence="2 3" key="1">
    <citation type="submission" date="2015-11" db="EMBL/GenBank/DDBJ databases">
        <title>Genomic analysis of 38 Legionella species identifies large and diverse effector repertoires.</title>
        <authorList>
            <person name="Burstein D."/>
            <person name="Amaro F."/>
            <person name="Zusman T."/>
            <person name="Lifshitz Z."/>
            <person name="Cohen O."/>
            <person name="Gilbert J.A."/>
            <person name="Pupko T."/>
            <person name="Shuman H.A."/>
            <person name="Segal G."/>
        </authorList>
    </citation>
    <scope>NUCLEOTIDE SEQUENCE [LARGE SCALE GENOMIC DNA]</scope>
    <source>
        <strain evidence="2 3">WIGA</strain>
    </source>
</reference>
<protein>
    <submittedName>
        <fullName evidence="2">Uncharacterized protein</fullName>
    </submittedName>
</protein>
<dbReference type="RefSeq" id="WP_058460992.1">
    <property type="nucleotide sequence ID" value="NZ_CAAAIY010000038.1"/>
</dbReference>
<dbReference type="EMBL" id="LNXU01000057">
    <property type="protein sequence ID" value="KTC67840.1"/>
    <property type="molecule type" value="Genomic_DNA"/>
</dbReference>
<feature type="coiled-coil region" evidence="1">
    <location>
        <begin position="54"/>
        <end position="81"/>
    </location>
</feature>
<keyword evidence="3" id="KW-1185">Reference proteome</keyword>
<name>A0A0W0R9V9_LEGBO</name>
<evidence type="ECO:0000256" key="1">
    <source>
        <dbReference type="SAM" id="Coils"/>
    </source>
</evidence>
<organism evidence="2 3">
    <name type="scientific">Legionella bozemanae</name>
    <name type="common">Fluoribacter bozemanae</name>
    <dbReference type="NCBI Taxonomy" id="447"/>
    <lineage>
        <taxon>Bacteria</taxon>
        <taxon>Pseudomonadati</taxon>
        <taxon>Pseudomonadota</taxon>
        <taxon>Gammaproteobacteria</taxon>
        <taxon>Legionellales</taxon>
        <taxon>Legionellaceae</taxon>
        <taxon>Legionella</taxon>
    </lineage>
</organism>
<accession>A0A0W0R9V9</accession>
<proteinExistence type="predicted"/>
<gene>
    <name evidence="2" type="ORF">Lboz_3483</name>
</gene>
<dbReference type="Proteomes" id="UP000054695">
    <property type="component" value="Unassembled WGS sequence"/>
</dbReference>
<comment type="caution">
    <text evidence="2">The sequence shown here is derived from an EMBL/GenBank/DDBJ whole genome shotgun (WGS) entry which is preliminary data.</text>
</comment>
<keyword evidence="1" id="KW-0175">Coiled coil</keyword>